<evidence type="ECO:0000313" key="3">
    <source>
        <dbReference type="EMBL" id="PJJ80322.1"/>
    </source>
</evidence>
<feature type="region of interest" description="Disordered" evidence="1">
    <location>
        <begin position="132"/>
        <end position="166"/>
    </location>
</feature>
<evidence type="ECO:0000256" key="2">
    <source>
        <dbReference type="SAM" id="SignalP"/>
    </source>
</evidence>
<gene>
    <name evidence="3" type="ORF">CLV57_3472</name>
</gene>
<comment type="caution">
    <text evidence="3">The sequence shown here is derived from an EMBL/GenBank/DDBJ whole genome shotgun (WGS) entry which is preliminary data.</text>
</comment>
<feature type="chain" id="PRO_5014112275" evidence="2">
    <location>
        <begin position="23"/>
        <end position="166"/>
    </location>
</feature>
<dbReference type="Proteomes" id="UP000242687">
    <property type="component" value="Unassembled WGS sequence"/>
</dbReference>
<evidence type="ECO:0000313" key="4">
    <source>
        <dbReference type="Proteomes" id="UP000242687"/>
    </source>
</evidence>
<feature type="compositionally biased region" description="Basic residues" evidence="1">
    <location>
        <begin position="157"/>
        <end position="166"/>
    </location>
</feature>
<keyword evidence="4" id="KW-1185">Reference proteome</keyword>
<accession>A0A2H9VPU5</accession>
<protein>
    <submittedName>
        <fullName evidence="3">Uncharacterized protein</fullName>
    </submittedName>
</protein>
<feature type="compositionally biased region" description="Gly residues" evidence="1">
    <location>
        <begin position="139"/>
        <end position="148"/>
    </location>
</feature>
<proteinExistence type="predicted"/>
<evidence type="ECO:0000256" key="1">
    <source>
        <dbReference type="SAM" id="MobiDB-lite"/>
    </source>
</evidence>
<dbReference type="AlphaFoldDB" id="A0A2H9VPU5"/>
<dbReference type="RefSeq" id="WP_100342610.1">
    <property type="nucleotide sequence ID" value="NZ_PGFJ01000002.1"/>
</dbReference>
<dbReference type="EMBL" id="PGFJ01000002">
    <property type="protein sequence ID" value="PJJ80322.1"/>
    <property type="molecule type" value="Genomic_DNA"/>
</dbReference>
<sequence>MKKISLISALLLSTLLFKTADAQISLNVNIGAQPAWGPVGYDYVENYYLPDIDVYYDVPAHQYVYLNNNVWVRSRALPARYSNYNIYNGYKVVVNEPRPWLRADVIRAKYVGYKGRHDQVIIRNSKDVKYVNHWKPGKGPKGPGRGPAGGPPGHGPGRGHGKGPKH</sequence>
<keyword evidence="2" id="KW-0732">Signal</keyword>
<reference evidence="3 4" key="1">
    <citation type="submission" date="2017-11" db="EMBL/GenBank/DDBJ databases">
        <title>Genomic Encyclopedia of Archaeal and Bacterial Type Strains, Phase II (KMG-II): From Individual Species to Whole Genera.</title>
        <authorList>
            <person name="Goeker M."/>
        </authorList>
    </citation>
    <scope>NUCLEOTIDE SEQUENCE [LARGE SCALE GENOMIC DNA]</scope>
    <source>
        <strain evidence="3 4">DSM 28175</strain>
    </source>
</reference>
<feature type="signal peptide" evidence="2">
    <location>
        <begin position="1"/>
        <end position="22"/>
    </location>
</feature>
<organism evidence="3 4">
    <name type="scientific">Mucilaginibacter auburnensis</name>
    <dbReference type="NCBI Taxonomy" id="1457233"/>
    <lineage>
        <taxon>Bacteria</taxon>
        <taxon>Pseudomonadati</taxon>
        <taxon>Bacteroidota</taxon>
        <taxon>Sphingobacteriia</taxon>
        <taxon>Sphingobacteriales</taxon>
        <taxon>Sphingobacteriaceae</taxon>
        <taxon>Mucilaginibacter</taxon>
    </lineage>
</organism>
<dbReference type="OrthoDB" id="799522at2"/>
<name>A0A2H9VPU5_9SPHI</name>